<protein>
    <recommendedName>
        <fullName evidence="3">RiboL-PSP-HEPN domain-containing protein</fullName>
    </recommendedName>
</protein>
<dbReference type="AlphaFoldDB" id="A0ABC9TQ85"/>
<dbReference type="Proteomes" id="UP000015750">
    <property type="component" value="Unassembled WGS sequence"/>
</dbReference>
<dbReference type="EMBL" id="ATIR01000007">
    <property type="protein sequence ID" value="EPI11796.1"/>
    <property type="molecule type" value="Genomic_DNA"/>
</dbReference>
<name>A0ABC9TQ85_ENTFL</name>
<proteinExistence type="predicted"/>
<sequence length="248" mass="29827">MKNFDCRKLLSELDFLSLMESAFKYTCNENTRSDQFLNLYIDRHIIQSLGIIHENMYALFKLEDISTHTAWSIIYRGCLERTLALTDMLKVENRIQEKVLISLMVKHRNLQKKFRQLEKINIDCSQKISDNDRVLENFKTEYSRITNLDFSLKKLDRLGWHGYSNVRELFESNGELIEYLDLYKRFSENVHGFNIAESLTDLDTISSYKITDEELKIYYTVLFRYLSTMYMKFCEHFHIKLKYHFTYD</sequence>
<gene>
    <name evidence="1" type="ORF">D358_00209</name>
</gene>
<reference evidence="1 2" key="1">
    <citation type="submission" date="2013-06" db="EMBL/GenBank/DDBJ databases">
        <authorList>
            <person name="Weinstock G."/>
            <person name="Sodergren E."/>
            <person name="Lobos E.A."/>
            <person name="Fulton L."/>
            <person name="Fulton R."/>
            <person name="Courtney L."/>
            <person name="Fronick C."/>
            <person name="O'Laughlin M."/>
            <person name="Godfrey J."/>
            <person name="Wilson R.M."/>
            <person name="Miner T."/>
            <person name="Farmer C."/>
            <person name="Delehaunty K."/>
            <person name="Cordes M."/>
            <person name="Minx P."/>
            <person name="Tomlinson C."/>
            <person name="Chen J."/>
            <person name="Wollam A."/>
            <person name="Pepin K.H."/>
            <person name="Bhonagiri V."/>
            <person name="Zhang X."/>
            <person name="Warren W."/>
            <person name="Mitreva M."/>
            <person name="Mardis E.R."/>
            <person name="Wilson R.K."/>
        </authorList>
    </citation>
    <scope>NUCLEOTIDE SEQUENCE [LARGE SCALE GENOMIC DNA]</scope>
    <source>
        <strain evidence="1 2">RP2S-4</strain>
    </source>
</reference>
<organism evidence="1 2">
    <name type="scientific">Enterococcus faecalis RP2S-4</name>
    <dbReference type="NCBI Taxonomy" id="1244145"/>
    <lineage>
        <taxon>Bacteria</taxon>
        <taxon>Bacillati</taxon>
        <taxon>Bacillota</taxon>
        <taxon>Bacilli</taxon>
        <taxon>Lactobacillales</taxon>
        <taxon>Enterococcaceae</taxon>
        <taxon>Enterococcus</taxon>
    </lineage>
</organism>
<accession>A0ABC9TQ85</accession>
<evidence type="ECO:0008006" key="3">
    <source>
        <dbReference type="Google" id="ProtNLM"/>
    </source>
</evidence>
<comment type="caution">
    <text evidence="1">The sequence shown here is derived from an EMBL/GenBank/DDBJ whole genome shotgun (WGS) entry which is preliminary data.</text>
</comment>
<evidence type="ECO:0000313" key="2">
    <source>
        <dbReference type="Proteomes" id="UP000015750"/>
    </source>
</evidence>
<evidence type="ECO:0000313" key="1">
    <source>
        <dbReference type="EMBL" id="EPI11796.1"/>
    </source>
</evidence>
<dbReference type="RefSeq" id="WP_016626916.1">
    <property type="nucleotide sequence ID" value="NZ_KE351878.1"/>
</dbReference>